<reference evidence="13" key="1">
    <citation type="submission" date="2020-11" db="EMBL/GenBank/DDBJ databases">
        <title>Chlorella ohadii genome sequencing and assembly.</title>
        <authorList>
            <person name="Murik O."/>
            <person name="Treves H."/>
            <person name="Kedem I."/>
            <person name="Shotland Y."/>
            <person name="Kaplan A."/>
        </authorList>
    </citation>
    <scope>NUCLEOTIDE SEQUENCE</scope>
    <source>
        <strain evidence="13">1</strain>
    </source>
</reference>
<evidence type="ECO:0000256" key="8">
    <source>
        <dbReference type="ARBA" id="ARBA00023128"/>
    </source>
</evidence>
<proteinExistence type="inferred from homology"/>
<dbReference type="InterPro" id="IPR023395">
    <property type="entry name" value="MCP_dom_sf"/>
</dbReference>
<accession>A0AAD5DLM6</accession>
<comment type="subcellular location">
    <subcellularLocation>
        <location evidence="1">Mitochondrion inner membrane</location>
        <topology evidence="1">Multi-pass membrane protein</topology>
    </subcellularLocation>
</comment>
<dbReference type="Gene3D" id="1.50.40.10">
    <property type="entry name" value="Mitochondrial carrier domain"/>
    <property type="match status" value="1"/>
</dbReference>
<evidence type="ECO:0000256" key="12">
    <source>
        <dbReference type="SAM" id="MobiDB-lite"/>
    </source>
</evidence>
<evidence type="ECO:0000256" key="9">
    <source>
        <dbReference type="ARBA" id="ARBA00023136"/>
    </source>
</evidence>
<dbReference type="SUPFAM" id="SSF103506">
    <property type="entry name" value="Mitochondrial carrier"/>
    <property type="match status" value="1"/>
</dbReference>
<evidence type="ECO:0000256" key="5">
    <source>
        <dbReference type="ARBA" id="ARBA00022737"/>
    </source>
</evidence>
<evidence type="ECO:0000256" key="2">
    <source>
        <dbReference type="ARBA" id="ARBA00006375"/>
    </source>
</evidence>
<dbReference type="PROSITE" id="PS50920">
    <property type="entry name" value="SOLCAR"/>
    <property type="match status" value="3"/>
</dbReference>
<dbReference type="GO" id="GO:0005743">
    <property type="term" value="C:mitochondrial inner membrane"/>
    <property type="evidence" value="ECO:0007669"/>
    <property type="project" value="UniProtKB-SubCell"/>
</dbReference>
<dbReference type="InterPro" id="IPR018108">
    <property type="entry name" value="MCP_transmembrane"/>
</dbReference>
<keyword evidence="14" id="KW-1185">Reference proteome</keyword>
<dbReference type="PANTHER" id="PTHR45928:SF1">
    <property type="entry name" value="RE38146P"/>
    <property type="match status" value="1"/>
</dbReference>
<keyword evidence="6" id="KW-0999">Mitochondrion inner membrane</keyword>
<feature type="repeat" description="Solcar" evidence="10">
    <location>
        <begin position="20"/>
        <end position="111"/>
    </location>
</feature>
<evidence type="ECO:0000256" key="3">
    <source>
        <dbReference type="ARBA" id="ARBA00022448"/>
    </source>
</evidence>
<feature type="region of interest" description="Disordered" evidence="12">
    <location>
        <begin position="337"/>
        <end position="359"/>
    </location>
</feature>
<feature type="repeat" description="Solcar" evidence="10">
    <location>
        <begin position="245"/>
        <end position="332"/>
    </location>
</feature>
<feature type="repeat" description="Solcar" evidence="10">
    <location>
        <begin position="119"/>
        <end position="216"/>
    </location>
</feature>
<dbReference type="EMBL" id="JADXDR010000083">
    <property type="protein sequence ID" value="KAI7840242.1"/>
    <property type="molecule type" value="Genomic_DNA"/>
</dbReference>
<evidence type="ECO:0000256" key="7">
    <source>
        <dbReference type="ARBA" id="ARBA00022989"/>
    </source>
</evidence>
<keyword evidence="4 10" id="KW-0812">Transmembrane</keyword>
<keyword evidence="8" id="KW-0496">Mitochondrion</keyword>
<dbReference type="Pfam" id="PF00153">
    <property type="entry name" value="Mito_carr"/>
    <property type="match status" value="3"/>
</dbReference>
<dbReference type="InterPro" id="IPR051508">
    <property type="entry name" value="Mito_Carrier_Antiporter"/>
</dbReference>
<evidence type="ECO:0000313" key="14">
    <source>
        <dbReference type="Proteomes" id="UP001205105"/>
    </source>
</evidence>
<sequence length="359" mass="37262">MSSAAQQRRAEPPPAPRRAIQIGKGFLAGCVASCGAVAVTNGMDVIRTRLELQGELARGGTQLYRGAVHGLMKMVEQEGPAVLFRGLKPAFAFQIAVNGTRLGTFIPLKNWLVGHSSMDDFLTSLLAGAGAGCVGAAIGTPFQLIKTRMQAAARAAGPSAVAGVARQPYKGLGDALASIIKSEGLFGLYRGAHINMLKIAVASAVQLAVFDGLKARLLRPAVQGQQDQQQPSGTAGSWLRAHPGAAVLLSAMAAGLAVTAVVQPVDVVTTRLWNQPVVNGVGTLYSTAWDCALKTVAAEGPMALYKGCTAHFLRAGPHTVLTLLLLDRMQKLLGLQPPGQQQQRRLAGGPKAGAAKATA</sequence>
<organism evidence="13 14">
    <name type="scientific">Chlorella ohadii</name>
    <dbReference type="NCBI Taxonomy" id="2649997"/>
    <lineage>
        <taxon>Eukaryota</taxon>
        <taxon>Viridiplantae</taxon>
        <taxon>Chlorophyta</taxon>
        <taxon>core chlorophytes</taxon>
        <taxon>Trebouxiophyceae</taxon>
        <taxon>Chlorellales</taxon>
        <taxon>Chlorellaceae</taxon>
        <taxon>Chlorella clade</taxon>
        <taxon>Chlorella</taxon>
    </lineage>
</organism>
<comment type="similarity">
    <text evidence="2 11">Belongs to the mitochondrial carrier (TC 2.A.29) family.</text>
</comment>
<evidence type="ECO:0000256" key="1">
    <source>
        <dbReference type="ARBA" id="ARBA00004448"/>
    </source>
</evidence>
<keyword evidence="9 10" id="KW-0472">Membrane</keyword>
<evidence type="ECO:0000313" key="13">
    <source>
        <dbReference type="EMBL" id="KAI7840242.1"/>
    </source>
</evidence>
<evidence type="ECO:0000256" key="4">
    <source>
        <dbReference type="ARBA" id="ARBA00022692"/>
    </source>
</evidence>
<dbReference type="PANTHER" id="PTHR45928">
    <property type="entry name" value="RE38146P"/>
    <property type="match status" value="1"/>
</dbReference>
<evidence type="ECO:0000256" key="6">
    <source>
        <dbReference type="ARBA" id="ARBA00022792"/>
    </source>
</evidence>
<dbReference type="AlphaFoldDB" id="A0AAD5DLM6"/>
<keyword evidence="7" id="KW-1133">Transmembrane helix</keyword>
<dbReference type="Proteomes" id="UP001205105">
    <property type="component" value="Unassembled WGS sequence"/>
</dbReference>
<evidence type="ECO:0000256" key="11">
    <source>
        <dbReference type="RuleBase" id="RU000488"/>
    </source>
</evidence>
<keyword evidence="5" id="KW-0677">Repeat</keyword>
<comment type="caution">
    <text evidence="13">The sequence shown here is derived from an EMBL/GenBank/DDBJ whole genome shotgun (WGS) entry which is preliminary data.</text>
</comment>
<protein>
    <submittedName>
        <fullName evidence="13">Uncharacterized protein</fullName>
    </submittedName>
</protein>
<gene>
    <name evidence="13" type="ORF">COHA_006024</name>
</gene>
<name>A0AAD5DLM6_9CHLO</name>
<keyword evidence="3 11" id="KW-0813">Transport</keyword>
<evidence type="ECO:0000256" key="10">
    <source>
        <dbReference type="PROSITE-ProRule" id="PRU00282"/>
    </source>
</evidence>